<dbReference type="EMBL" id="FUZF01000003">
    <property type="protein sequence ID" value="SKB53977.1"/>
    <property type="molecule type" value="Genomic_DNA"/>
</dbReference>
<dbReference type="InterPro" id="IPR005632">
    <property type="entry name" value="Chaperone_Skp"/>
</dbReference>
<sequence length="180" mass="20910">MKKIFAILAFITCSISASFAQRVAYVDSEYILKHIPEYVSAQKRLDDLSVQWQGEVDKQYGEIERLYKAYQNDQVLLNDDMRKRREDEIVNKEKQVKEFQKQKFGYEGELFQTRIRLVKPIQERVAKAIQDVANTQGLDLILDKGSEVTFLFASPRLDKSNDIITKLGFKPDPSLAEKEK</sequence>
<dbReference type="Pfam" id="PF03938">
    <property type="entry name" value="OmpH"/>
    <property type="match status" value="1"/>
</dbReference>
<dbReference type="SUPFAM" id="SSF111384">
    <property type="entry name" value="OmpH-like"/>
    <property type="match status" value="1"/>
</dbReference>
<dbReference type="GO" id="GO:0050821">
    <property type="term" value="P:protein stabilization"/>
    <property type="evidence" value="ECO:0007669"/>
    <property type="project" value="TreeGrafter"/>
</dbReference>
<dbReference type="PANTHER" id="PTHR35089:SF1">
    <property type="entry name" value="CHAPERONE PROTEIN SKP"/>
    <property type="match status" value="1"/>
</dbReference>
<evidence type="ECO:0000256" key="3">
    <source>
        <dbReference type="SAM" id="SignalP"/>
    </source>
</evidence>
<dbReference type="SMART" id="SM00935">
    <property type="entry name" value="OmpH"/>
    <property type="match status" value="1"/>
</dbReference>
<keyword evidence="2 3" id="KW-0732">Signal</keyword>
<feature type="chain" id="PRO_5013341231" evidence="3">
    <location>
        <begin position="21"/>
        <end position="180"/>
    </location>
</feature>
<dbReference type="AlphaFoldDB" id="A0A1T5C3M1"/>
<dbReference type="RefSeq" id="WP_079641925.1">
    <property type="nucleotide sequence ID" value="NZ_FUZF01000003.1"/>
</dbReference>
<evidence type="ECO:0000313" key="5">
    <source>
        <dbReference type="Proteomes" id="UP000190150"/>
    </source>
</evidence>
<dbReference type="GO" id="GO:0005829">
    <property type="term" value="C:cytosol"/>
    <property type="evidence" value="ECO:0007669"/>
    <property type="project" value="TreeGrafter"/>
</dbReference>
<accession>A0A1T5C3M1</accession>
<organism evidence="4 5">
    <name type="scientific">Sphingobacterium nematocida</name>
    <dbReference type="NCBI Taxonomy" id="1513896"/>
    <lineage>
        <taxon>Bacteria</taxon>
        <taxon>Pseudomonadati</taxon>
        <taxon>Bacteroidota</taxon>
        <taxon>Sphingobacteriia</taxon>
        <taxon>Sphingobacteriales</taxon>
        <taxon>Sphingobacteriaceae</taxon>
        <taxon>Sphingobacterium</taxon>
    </lineage>
</organism>
<keyword evidence="5" id="KW-1185">Reference proteome</keyword>
<evidence type="ECO:0000256" key="1">
    <source>
        <dbReference type="ARBA" id="ARBA00009091"/>
    </source>
</evidence>
<dbReference type="STRING" id="1513896.SAMN05660841_01085"/>
<dbReference type="Gene3D" id="3.30.910.20">
    <property type="entry name" value="Skp domain"/>
    <property type="match status" value="1"/>
</dbReference>
<gene>
    <name evidence="4" type="ORF">SAMN05660841_01085</name>
</gene>
<proteinExistence type="inferred from homology"/>
<evidence type="ECO:0000313" key="4">
    <source>
        <dbReference type="EMBL" id="SKB53977.1"/>
    </source>
</evidence>
<dbReference type="Proteomes" id="UP000190150">
    <property type="component" value="Unassembled WGS sequence"/>
</dbReference>
<evidence type="ECO:0000256" key="2">
    <source>
        <dbReference type="ARBA" id="ARBA00022729"/>
    </source>
</evidence>
<dbReference type="OrthoDB" id="9788552at2"/>
<protein>
    <submittedName>
        <fullName evidence="4">Periplasmic chaperone for outer membrane proteins Skp</fullName>
    </submittedName>
</protein>
<comment type="similarity">
    <text evidence="1">Belongs to the Skp family.</text>
</comment>
<dbReference type="GO" id="GO:0051082">
    <property type="term" value="F:unfolded protein binding"/>
    <property type="evidence" value="ECO:0007669"/>
    <property type="project" value="InterPro"/>
</dbReference>
<dbReference type="InterPro" id="IPR024930">
    <property type="entry name" value="Skp_dom_sf"/>
</dbReference>
<feature type="signal peptide" evidence="3">
    <location>
        <begin position="1"/>
        <end position="20"/>
    </location>
</feature>
<reference evidence="5" key="1">
    <citation type="submission" date="2017-02" db="EMBL/GenBank/DDBJ databases">
        <authorList>
            <person name="Varghese N."/>
            <person name="Submissions S."/>
        </authorList>
    </citation>
    <scope>NUCLEOTIDE SEQUENCE [LARGE SCALE GENOMIC DNA]</scope>
    <source>
        <strain evidence="5">DSM 24091</strain>
    </source>
</reference>
<dbReference type="PANTHER" id="PTHR35089">
    <property type="entry name" value="CHAPERONE PROTEIN SKP"/>
    <property type="match status" value="1"/>
</dbReference>
<name>A0A1T5C3M1_9SPHI</name>